<proteinExistence type="predicted"/>
<keyword evidence="2" id="KW-1185">Reference proteome</keyword>
<gene>
    <name evidence="1" type="ORF">HUK65_12000</name>
</gene>
<evidence type="ECO:0000313" key="1">
    <source>
        <dbReference type="EMBL" id="NYS25715.1"/>
    </source>
</evidence>
<dbReference type="Proteomes" id="UP000529417">
    <property type="component" value="Unassembled WGS sequence"/>
</dbReference>
<evidence type="ECO:0000313" key="2">
    <source>
        <dbReference type="Proteomes" id="UP000529417"/>
    </source>
</evidence>
<reference evidence="1 2" key="1">
    <citation type="journal article" date="2000" name="Arch. Microbiol.">
        <title>Rhodobaca bogoriensis gen. nov. and sp. nov., an alkaliphilic purple nonsulfur bacterium from African Rift Valley soda lakes.</title>
        <authorList>
            <person name="Milford A.D."/>
            <person name="Achenbach L.A."/>
            <person name="Jung D.O."/>
            <person name="Madigan M.T."/>
        </authorList>
    </citation>
    <scope>NUCLEOTIDE SEQUENCE [LARGE SCALE GENOMIC DNA]</scope>
    <source>
        <strain evidence="1 2">2376</strain>
    </source>
</reference>
<accession>A0A7Z0KYZ9</accession>
<name>A0A7Z0KYZ9_9RHOB</name>
<dbReference type="InterPro" id="IPR036374">
    <property type="entry name" value="OxRdtase_Mopterin-bd_sf"/>
</dbReference>
<comment type="caution">
    <text evidence="1">The sequence shown here is derived from an EMBL/GenBank/DDBJ whole genome shotgun (WGS) entry which is preliminary data.</text>
</comment>
<dbReference type="EMBL" id="JACBXS010000024">
    <property type="protein sequence ID" value="NYS25715.1"/>
    <property type="molecule type" value="Genomic_DNA"/>
</dbReference>
<dbReference type="AlphaFoldDB" id="A0A7Z0KYZ9"/>
<protein>
    <submittedName>
        <fullName evidence="1">Oxidoreductase</fullName>
    </submittedName>
</protein>
<sequence length="156" mass="16922">MAFAGTAMAEDLPVPEGPVILTVSGEISHTNIGGTAQFDLDMIEALPQRLTLTETPWYDGVQEFSGPLLSDLMASVGAKGQELRIIAVNDYAASMPLEEAQSIPVILAVRHGGALMSVRDKGPLFVIYPFDEHPDLNNELVFSRSVWQVVEIEVMP</sequence>
<dbReference type="SUPFAM" id="SSF56524">
    <property type="entry name" value="Oxidoreductase molybdopterin-binding domain"/>
    <property type="match status" value="1"/>
</dbReference>
<organism evidence="1 2">
    <name type="scientific">Rhabdonatronobacter sediminivivens</name>
    <dbReference type="NCBI Taxonomy" id="2743469"/>
    <lineage>
        <taxon>Bacteria</taxon>
        <taxon>Pseudomonadati</taxon>
        <taxon>Pseudomonadota</taxon>
        <taxon>Alphaproteobacteria</taxon>
        <taxon>Rhodobacterales</taxon>
        <taxon>Paracoccaceae</taxon>
        <taxon>Rhabdonatronobacter</taxon>
    </lineage>
</organism>
<dbReference type="Gene3D" id="3.90.420.10">
    <property type="entry name" value="Oxidoreductase, molybdopterin-binding domain"/>
    <property type="match status" value="1"/>
</dbReference>